<feature type="transmembrane region" description="Helical" evidence="9">
    <location>
        <begin position="37"/>
        <end position="56"/>
    </location>
</feature>
<feature type="domain" description="Cation efflux protein transmembrane" evidence="10">
    <location>
        <begin position="12"/>
        <end position="260"/>
    </location>
</feature>
<evidence type="ECO:0000256" key="8">
    <source>
        <dbReference type="SAM" id="MobiDB-lite"/>
    </source>
</evidence>
<evidence type="ECO:0008006" key="14">
    <source>
        <dbReference type="Google" id="ProtNLM"/>
    </source>
</evidence>
<evidence type="ECO:0000256" key="3">
    <source>
        <dbReference type="ARBA" id="ARBA00022448"/>
    </source>
</evidence>
<keyword evidence="4 9" id="KW-0812">Transmembrane</keyword>
<dbReference type="GO" id="GO:0016020">
    <property type="term" value="C:membrane"/>
    <property type="evidence" value="ECO:0007669"/>
    <property type="project" value="UniProtKB-SubCell"/>
</dbReference>
<accession>A0AAW0W760</accession>
<proteinExistence type="inferred from homology"/>
<feature type="region of interest" description="Disordered" evidence="8">
    <location>
        <begin position="164"/>
        <end position="189"/>
    </location>
</feature>
<dbReference type="InterPro" id="IPR002524">
    <property type="entry name" value="Cation_efflux"/>
</dbReference>
<evidence type="ECO:0000256" key="7">
    <source>
        <dbReference type="ARBA" id="ARBA00023136"/>
    </source>
</evidence>
<evidence type="ECO:0000313" key="13">
    <source>
        <dbReference type="Proteomes" id="UP001445076"/>
    </source>
</evidence>
<dbReference type="InterPro" id="IPR027470">
    <property type="entry name" value="Cation_efflux_CTD"/>
</dbReference>
<feature type="transmembrane region" description="Helical" evidence="9">
    <location>
        <begin position="12"/>
        <end position="31"/>
    </location>
</feature>
<comment type="caution">
    <text evidence="12">The sequence shown here is derived from an EMBL/GenBank/DDBJ whole genome shotgun (WGS) entry which is preliminary data.</text>
</comment>
<feature type="transmembrane region" description="Helical" evidence="9">
    <location>
        <begin position="112"/>
        <end position="132"/>
    </location>
</feature>
<evidence type="ECO:0000256" key="1">
    <source>
        <dbReference type="ARBA" id="ARBA00004141"/>
    </source>
</evidence>
<dbReference type="GO" id="GO:0005385">
    <property type="term" value="F:zinc ion transmembrane transporter activity"/>
    <property type="evidence" value="ECO:0007669"/>
    <property type="project" value="TreeGrafter"/>
</dbReference>
<dbReference type="GO" id="GO:0006882">
    <property type="term" value="P:intracellular zinc ion homeostasis"/>
    <property type="evidence" value="ECO:0007669"/>
    <property type="project" value="TreeGrafter"/>
</dbReference>
<dbReference type="SUPFAM" id="SSF161111">
    <property type="entry name" value="Cation efflux protein transmembrane domain-like"/>
    <property type="match status" value="1"/>
</dbReference>
<comment type="subcellular location">
    <subcellularLocation>
        <location evidence="1">Membrane</location>
        <topology evidence="1">Multi-pass membrane protein</topology>
    </subcellularLocation>
</comment>
<dbReference type="NCBIfam" id="TIGR01297">
    <property type="entry name" value="CDF"/>
    <property type="match status" value="1"/>
</dbReference>
<evidence type="ECO:0000259" key="11">
    <source>
        <dbReference type="Pfam" id="PF16916"/>
    </source>
</evidence>
<dbReference type="Gene3D" id="1.20.1510.10">
    <property type="entry name" value="Cation efflux protein transmembrane domain"/>
    <property type="match status" value="1"/>
</dbReference>
<feature type="transmembrane region" description="Helical" evidence="9">
    <location>
        <begin position="77"/>
        <end position="96"/>
    </location>
</feature>
<feature type="domain" description="Cation efflux protein cytoplasmic" evidence="11">
    <location>
        <begin position="265"/>
        <end position="336"/>
    </location>
</feature>
<keyword evidence="7 9" id="KW-0472">Membrane</keyword>
<dbReference type="PANTHER" id="PTHR45820">
    <property type="entry name" value="FI23527P1"/>
    <property type="match status" value="1"/>
</dbReference>
<evidence type="ECO:0000259" key="10">
    <source>
        <dbReference type="Pfam" id="PF01545"/>
    </source>
</evidence>
<sequence>MGRYTGKKCRLLTMFGMTATFFLVELIVGYITNSMALVADSFHMLSDVLALVIAFLSVKMSPKKWSKNTFGWARAEVLGALVNSVFLLALCFSIFVESLKRLYETEELHNPQMILIVGVIGLIINLIGLGLFHEHGHGHSHGGNGHTHENKLSTINALVATDDNENDERFTPPPPNSLPSSDKQVDESNKNASQMNMRGVFLHVLSDAMGSVIVIISALVVWLTKWEYSKYIDPALSLCLVTLITFSTWPLLKVSALILLQTVPTHIQVDGIQKQLLNVDGVLAVHEFHVWQLAGERIIASAHIRCRNLKDYMVLAEKIKKMFHEEGIHSTTIQPEFVEFEDDGASASIDSAEDCILDCPSNDKEGCVANTCCGLSKQVISASRQSFNSIKQKRVTSPALTELQLERKMSRSLPNVYGACACYPPRVSPDATAIASVDNANAFSHSPQQLTHSQLCSASDVENSVKPSPVTSDALSRNTVGDSCQCLASSVIQIENSHQCIHHASDIYNHVNDFQKNLQNTLNINRITQQSSYMSSIAVAIEDNDSQVVSDSVRLS</sequence>
<dbReference type="InterPro" id="IPR036837">
    <property type="entry name" value="Cation_efflux_CTD_sf"/>
</dbReference>
<dbReference type="PANTHER" id="PTHR45820:SF4">
    <property type="entry name" value="ZINC TRANSPORTER 63C, ISOFORM F"/>
    <property type="match status" value="1"/>
</dbReference>
<gene>
    <name evidence="12" type="ORF">OTU49_010735</name>
</gene>
<protein>
    <recommendedName>
        <fullName evidence="14">Zinc transporter 1</fullName>
    </recommendedName>
</protein>
<evidence type="ECO:0000256" key="5">
    <source>
        <dbReference type="ARBA" id="ARBA00022833"/>
    </source>
</evidence>
<keyword evidence="6 9" id="KW-1133">Transmembrane helix</keyword>
<dbReference type="AlphaFoldDB" id="A0AAW0W760"/>
<dbReference type="Proteomes" id="UP001445076">
    <property type="component" value="Unassembled WGS sequence"/>
</dbReference>
<keyword evidence="13" id="KW-1185">Reference proteome</keyword>
<dbReference type="SUPFAM" id="SSF160240">
    <property type="entry name" value="Cation efflux protein cytoplasmic domain-like"/>
    <property type="match status" value="1"/>
</dbReference>
<comment type="similarity">
    <text evidence="2">Belongs to the cation diffusion facilitator (CDF) transporter (TC 2.A.4) family. SLC30A subfamily.</text>
</comment>
<dbReference type="Pfam" id="PF16916">
    <property type="entry name" value="ZT_dimer"/>
    <property type="match status" value="1"/>
</dbReference>
<dbReference type="Pfam" id="PF01545">
    <property type="entry name" value="Cation_efflux"/>
    <property type="match status" value="1"/>
</dbReference>
<dbReference type="EMBL" id="JARKIK010000083">
    <property type="protein sequence ID" value="KAK8725175.1"/>
    <property type="molecule type" value="Genomic_DNA"/>
</dbReference>
<organism evidence="12 13">
    <name type="scientific">Cherax quadricarinatus</name>
    <name type="common">Australian red claw crayfish</name>
    <dbReference type="NCBI Taxonomy" id="27406"/>
    <lineage>
        <taxon>Eukaryota</taxon>
        <taxon>Metazoa</taxon>
        <taxon>Ecdysozoa</taxon>
        <taxon>Arthropoda</taxon>
        <taxon>Crustacea</taxon>
        <taxon>Multicrustacea</taxon>
        <taxon>Malacostraca</taxon>
        <taxon>Eumalacostraca</taxon>
        <taxon>Eucarida</taxon>
        <taxon>Decapoda</taxon>
        <taxon>Pleocyemata</taxon>
        <taxon>Astacidea</taxon>
        <taxon>Parastacoidea</taxon>
        <taxon>Parastacidae</taxon>
        <taxon>Cherax</taxon>
    </lineage>
</organism>
<keyword evidence="5" id="KW-0862">Zinc</keyword>
<name>A0AAW0W760_CHEQU</name>
<evidence type="ECO:0000256" key="4">
    <source>
        <dbReference type="ARBA" id="ARBA00022692"/>
    </source>
</evidence>
<evidence type="ECO:0000313" key="12">
    <source>
        <dbReference type="EMBL" id="KAK8725175.1"/>
    </source>
</evidence>
<feature type="transmembrane region" description="Helical" evidence="9">
    <location>
        <begin position="200"/>
        <end position="223"/>
    </location>
</feature>
<dbReference type="GO" id="GO:0010312">
    <property type="term" value="P:detoxification of zinc ion"/>
    <property type="evidence" value="ECO:0007669"/>
    <property type="project" value="TreeGrafter"/>
</dbReference>
<evidence type="ECO:0000256" key="9">
    <source>
        <dbReference type="SAM" id="Phobius"/>
    </source>
</evidence>
<evidence type="ECO:0000256" key="2">
    <source>
        <dbReference type="ARBA" id="ARBA00008873"/>
    </source>
</evidence>
<dbReference type="InterPro" id="IPR058533">
    <property type="entry name" value="Cation_efflux_TM"/>
</dbReference>
<reference evidence="12 13" key="1">
    <citation type="journal article" date="2024" name="BMC Genomics">
        <title>Genome assembly of redclaw crayfish (Cherax quadricarinatus) provides insights into its immune adaptation and hypoxia tolerance.</title>
        <authorList>
            <person name="Liu Z."/>
            <person name="Zheng J."/>
            <person name="Li H."/>
            <person name="Fang K."/>
            <person name="Wang S."/>
            <person name="He J."/>
            <person name="Zhou D."/>
            <person name="Weng S."/>
            <person name="Chi M."/>
            <person name="Gu Z."/>
            <person name="He J."/>
            <person name="Li F."/>
            <person name="Wang M."/>
        </authorList>
    </citation>
    <scope>NUCLEOTIDE SEQUENCE [LARGE SCALE GENOMIC DNA]</scope>
    <source>
        <strain evidence="12">ZL_2023a</strain>
    </source>
</reference>
<dbReference type="InterPro" id="IPR027469">
    <property type="entry name" value="Cation_efflux_TMD_sf"/>
</dbReference>
<evidence type="ECO:0000256" key="6">
    <source>
        <dbReference type="ARBA" id="ARBA00022989"/>
    </source>
</evidence>
<keyword evidence="3" id="KW-0813">Transport</keyword>